<dbReference type="GeneID" id="3255929"/>
<feature type="region of interest" description="Disordered" evidence="2">
    <location>
        <begin position="64"/>
        <end position="97"/>
    </location>
</feature>
<feature type="compositionally biased region" description="Basic and acidic residues" evidence="2">
    <location>
        <begin position="69"/>
        <end position="80"/>
    </location>
</feature>
<dbReference type="NCBIfam" id="TIGR02174">
    <property type="entry name" value="CXXU_selWTH"/>
    <property type="match status" value="1"/>
</dbReference>
<gene>
    <name evidence="3" type="ordered locus">CNB05460</name>
</gene>
<dbReference type="eggNOG" id="ENOG502S6UH">
    <property type="taxonomic scope" value="Eukaryota"/>
</dbReference>
<keyword evidence="1" id="KW-0676">Redox-active center</keyword>
<dbReference type="EMBL" id="AE017342">
    <property type="protein sequence ID" value="AAW41983.1"/>
    <property type="molecule type" value="Genomic_DNA"/>
</dbReference>
<feature type="compositionally biased region" description="Polar residues" evidence="2">
    <location>
        <begin position="11"/>
        <end position="20"/>
    </location>
</feature>
<dbReference type="VEuPathDB" id="FungiDB:CNB05460"/>
<dbReference type="SUPFAM" id="SSF52833">
    <property type="entry name" value="Thioredoxin-like"/>
    <property type="match status" value="1"/>
</dbReference>
<reference evidence="3 4" key="1">
    <citation type="journal article" date="2005" name="Science">
        <title>The genome of the basidiomycetous yeast and human pathogen Cryptococcus neoformans.</title>
        <authorList>
            <person name="Loftus B.J."/>
            <person name="Fung E."/>
            <person name="Roncaglia P."/>
            <person name="Rowley D."/>
            <person name="Amedeo P."/>
            <person name="Bruno D."/>
            <person name="Vamathevan J."/>
            <person name="Miranda M."/>
            <person name="Anderson I.J."/>
            <person name="Fraser J.A."/>
            <person name="Allen J.E."/>
            <person name="Bosdet I.E."/>
            <person name="Brent M.R."/>
            <person name="Chiu R."/>
            <person name="Doering T.L."/>
            <person name="Donlin M.J."/>
            <person name="D'Souza C.A."/>
            <person name="Fox D.S."/>
            <person name="Grinberg V."/>
            <person name="Fu J."/>
            <person name="Fukushima M."/>
            <person name="Haas B.J."/>
            <person name="Huang J.C."/>
            <person name="Janbon G."/>
            <person name="Jones S.J."/>
            <person name="Koo H.L."/>
            <person name="Krzywinski M.I."/>
            <person name="Kwon-Chung J.K."/>
            <person name="Lengeler K.B."/>
            <person name="Maiti R."/>
            <person name="Marra M.A."/>
            <person name="Marra R.E."/>
            <person name="Mathewson C.A."/>
            <person name="Mitchell T.G."/>
            <person name="Pertea M."/>
            <person name="Riggs F.R."/>
            <person name="Salzberg S.L."/>
            <person name="Schein J.E."/>
            <person name="Shvartsbeyn A."/>
            <person name="Shin H."/>
            <person name="Shumway M."/>
            <person name="Specht C.A."/>
            <person name="Suh B.B."/>
            <person name="Tenney A."/>
            <person name="Utterback T.R."/>
            <person name="Wickes B.L."/>
            <person name="Wortman J.R."/>
            <person name="Wye N.H."/>
            <person name="Kronstad J.W."/>
            <person name="Lodge J.K."/>
            <person name="Heitman J."/>
            <person name="Davis R.W."/>
            <person name="Fraser C.M."/>
            <person name="Hyman R.W."/>
        </authorList>
    </citation>
    <scope>NUCLEOTIDE SEQUENCE [LARGE SCALE GENOMIC DNA]</scope>
    <source>
        <strain evidence="4">JEC21 / ATCC MYA-565</strain>
    </source>
</reference>
<evidence type="ECO:0000256" key="1">
    <source>
        <dbReference type="ARBA" id="ARBA00023284"/>
    </source>
</evidence>
<dbReference type="OMA" id="MPENCKD"/>
<dbReference type="RefSeq" id="XP_569290.1">
    <property type="nucleotide sequence ID" value="XM_569290.2"/>
</dbReference>
<dbReference type="InterPro" id="IPR011893">
    <property type="entry name" value="Selenoprotein_Rdx-typ"/>
</dbReference>
<evidence type="ECO:0000313" key="4">
    <source>
        <dbReference type="Proteomes" id="UP000002149"/>
    </source>
</evidence>
<feature type="region of interest" description="Disordered" evidence="2">
    <location>
        <begin position="1"/>
        <end position="20"/>
    </location>
</feature>
<sequence length="219" mass="23708">MPENCKDCDQCPTQPASSMAMSRGVIAPECSLPGADVVSVSTPSYVSPQTQAQDQNEVQPRLEIGAGEAKVEGIENKDEEGTGTSTPSASASATATTLAGQEFKAPDLREVKPSVIIEFCDRCRWAPRATWIQTELFLTFPNPILRSITLMPLNAPETGGRFRVWVDVGKGKGDELAWDRKTEGGFPELKVLKQRIRNLVQPDMGLGHSDVHGKNGEAK</sequence>
<dbReference type="InParanoid" id="Q5KLF4"/>
<dbReference type="PANTHER" id="PTHR36417">
    <property type="entry name" value="SELENOPROTEIN DOMAIN PROTEIN (AFU_ORTHOLOGUE AFUA_1G05220)"/>
    <property type="match status" value="1"/>
</dbReference>
<accession>Q5KLF4</accession>
<feature type="compositionally biased region" description="Low complexity" evidence="2">
    <location>
        <begin position="82"/>
        <end position="97"/>
    </location>
</feature>
<protein>
    <submittedName>
        <fullName evidence="3">Selenoprotein W, putative</fullName>
    </submittedName>
</protein>
<name>Q5KLF4_CRYD1</name>
<dbReference type="AlphaFoldDB" id="Q5KLF4"/>
<evidence type="ECO:0000256" key="2">
    <source>
        <dbReference type="SAM" id="MobiDB-lite"/>
    </source>
</evidence>
<organism evidence="3 4">
    <name type="scientific">Cryptococcus deneoformans (strain JEC21 / ATCC MYA-565)</name>
    <name type="common">Cryptococcus neoformans var. neoformans serotype D</name>
    <dbReference type="NCBI Taxonomy" id="214684"/>
    <lineage>
        <taxon>Eukaryota</taxon>
        <taxon>Fungi</taxon>
        <taxon>Dikarya</taxon>
        <taxon>Basidiomycota</taxon>
        <taxon>Agaricomycotina</taxon>
        <taxon>Tremellomycetes</taxon>
        <taxon>Tremellales</taxon>
        <taxon>Cryptococcaceae</taxon>
        <taxon>Cryptococcus</taxon>
        <taxon>Cryptococcus neoformans species complex</taxon>
    </lineage>
</organism>
<dbReference type="Gene3D" id="3.40.30.10">
    <property type="entry name" value="Glutaredoxin"/>
    <property type="match status" value="1"/>
</dbReference>
<keyword evidence="4" id="KW-1185">Reference proteome</keyword>
<dbReference type="Proteomes" id="UP000002149">
    <property type="component" value="Chromosome 2"/>
</dbReference>
<proteinExistence type="predicted"/>
<dbReference type="OrthoDB" id="60822at2759"/>
<dbReference type="Pfam" id="PF10262">
    <property type="entry name" value="Rdx"/>
    <property type="match status" value="1"/>
</dbReference>
<dbReference type="PANTHER" id="PTHR36417:SF2">
    <property type="entry name" value="SELENOPROTEIN DOMAIN PROTEIN (AFU_ORTHOLOGUE AFUA_1G05220)"/>
    <property type="match status" value="1"/>
</dbReference>
<evidence type="ECO:0000313" key="3">
    <source>
        <dbReference type="EMBL" id="AAW41983.1"/>
    </source>
</evidence>
<dbReference type="KEGG" id="cne:CNB05460"/>
<dbReference type="HOGENOM" id="CLU_1283203_0_0_1"/>
<dbReference type="InterPro" id="IPR036249">
    <property type="entry name" value="Thioredoxin-like_sf"/>
</dbReference>
<dbReference type="PaxDb" id="214684-Q5KLF4"/>